<dbReference type="PRINTS" id="PR01002">
    <property type="entry name" value="FLGFLGJ"/>
</dbReference>
<dbReference type="SMART" id="SM00257">
    <property type="entry name" value="LysM"/>
    <property type="match status" value="2"/>
</dbReference>
<dbReference type="AlphaFoldDB" id="A0A4S4NNQ4"/>
<organism evidence="8 9">
    <name type="scientific">Neolewinella litorea</name>
    <dbReference type="NCBI Taxonomy" id="2562452"/>
    <lineage>
        <taxon>Bacteria</taxon>
        <taxon>Pseudomonadati</taxon>
        <taxon>Bacteroidota</taxon>
        <taxon>Saprospiria</taxon>
        <taxon>Saprospirales</taxon>
        <taxon>Lewinellaceae</taxon>
        <taxon>Neolewinella</taxon>
    </lineage>
</organism>
<dbReference type="EMBL" id="SRSF01000003">
    <property type="protein sequence ID" value="THH39998.1"/>
    <property type="molecule type" value="Genomic_DNA"/>
</dbReference>
<dbReference type="SMART" id="SM00047">
    <property type="entry name" value="LYZ2"/>
    <property type="match status" value="1"/>
</dbReference>
<reference evidence="8 9" key="1">
    <citation type="submission" date="2019-04" db="EMBL/GenBank/DDBJ databases">
        <title>Lewinella litorea sp. nov., isolated from a marine sand.</title>
        <authorList>
            <person name="Yoon J.-H."/>
        </authorList>
    </citation>
    <scope>NUCLEOTIDE SEQUENCE [LARGE SCALE GENOMIC DNA]</scope>
    <source>
        <strain evidence="8 9">HSMS-39</strain>
    </source>
</reference>
<evidence type="ECO:0000256" key="4">
    <source>
        <dbReference type="ARBA" id="ARBA00032108"/>
    </source>
</evidence>
<dbReference type="GO" id="GO:0042742">
    <property type="term" value="P:defense response to bacterium"/>
    <property type="evidence" value="ECO:0007669"/>
    <property type="project" value="UniProtKB-KW"/>
</dbReference>
<evidence type="ECO:0000256" key="3">
    <source>
        <dbReference type="ARBA" id="ARBA00022801"/>
    </source>
</evidence>
<dbReference type="InterPro" id="IPR002901">
    <property type="entry name" value="MGlyc_endo_b_GlcNAc-like_dom"/>
</dbReference>
<evidence type="ECO:0000256" key="6">
    <source>
        <dbReference type="SAM" id="SignalP"/>
    </source>
</evidence>
<dbReference type="InterPro" id="IPR018392">
    <property type="entry name" value="LysM"/>
</dbReference>
<dbReference type="Pfam" id="PF01832">
    <property type="entry name" value="Glucosaminidase"/>
    <property type="match status" value="1"/>
</dbReference>
<evidence type="ECO:0000256" key="2">
    <source>
        <dbReference type="ARBA" id="ARBA00022638"/>
    </source>
</evidence>
<dbReference type="CDD" id="cd00118">
    <property type="entry name" value="LysM"/>
    <property type="match status" value="2"/>
</dbReference>
<feature type="compositionally biased region" description="Pro residues" evidence="5">
    <location>
        <begin position="372"/>
        <end position="384"/>
    </location>
</feature>
<dbReference type="SUPFAM" id="SSF54106">
    <property type="entry name" value="LysM domain"/>
    <property type="match status" value="2"/>
</dbReference>
<dbReference type="PROSITE" id="PS51782">
    <property type="entry name" value="LYSM"/>
    <property type="match status" value="2"/>
</dbReference>
<keyword evidence="9" id="KW-1185">Reference proteome</keyword>
<gene>
    <name evidence="8" type="ORF">E4021_10365</name>
</gene>
<dbReference type="Gene3D" id="3.10.350.10">
    <property type="entry name" value="LysM domain"/>
    <property type="match status" value="2"/>
</dbReference>
<accession>A0A4S4NNQ4</accession>
<keyword evidence="1" id="KW-0929">Antimicrobial</keyword>
<dbReference type="Gene3D" id="1.10.530.10">
    <property type="match status" value="1"/>
</dbReference>
<dbReference type="InterPro" id="IPR036779">
    <property type="entry name" value="LysM_dom_sf"/>
</dbReference>
<keyword evidence="3" id="KW-0378">Hydrolase</keyword>
<dbReference type="PANTHER" id="PTHR33308:SF9">
    <property type="entry name" value="PEPTIDOGLYCAN HYDROLASE FLGJ"/>
    <property type="match status" value="1"/>
</dbReference>
<dbReference type="GO" id="GO:0031640">
    <property type="term" value="P:killing of cells of another organism"/>
    <property type="evidence" value="ECO:0007669"/>
    <property type="project" value="UniProtKB-KW"/>
</dbReference>
<evidence type="ECO:0000313" key="9">
    <source>
        <dbReference type="Proteomes" id="UP000308528"/>
    </source>
</evidence>
<keyword evidence="6" id="KW-0732">Signal</keyword>
<sequence>MKPYLFCLFCLLSYTSLSAAAPVDYAAPFTWTAEENSEQEAYIARFRTIAMQEMERTGVPASIKLAQGILESDSGRSYLARTAKNHFGIKCGSNWNGDKVYREDDDYDDRGRLTKSCFRQYRNADASYVAHSEFLRDPKKSFRYGFLFRLSPTDYKAWAHGLRKAGYATNPRYPELLMTLIERHNLHQYDVPGVIDPVDIEVPVEEAITGILNTNDVNYYISEAPVSLQHIARQVDLSVRRLLDYNEELVSENQTVAANERIYLQKKRRSYRGPEQYHAVAPGEDLYDIAQRYGLRIRNLARRNRLGEQADPATGERIKLRGWRVKTPPRLERDGGVDPQPPTPTAPAPVDRPDPVTPDEDGFLDMGEPISPNTPMPAPDPRPAVNPERPVVTPPVSVPESNPNQPQAVYHAVRAGETLYAISRRYGVSVEDIKRINALSGNTISVGQQLRIR</sequence>
<evidence type="ECO:0000259" key="7">
    <source>
        <dbReference type="PROSITE" id="PS51782"/>
    </source>
</evidence>
<feature type="region of interest" description="Disordered" evidence="5">
    <location>
        <begin position="311"/>
        <end position="405"/>
    </location>
</feature>
<dbReference type="Pfam" id="PF01476">
    <property type="entry name" value="LysM"/>
    <property type="match status" value="2"/>
</dbReference>
<dbReference type="GO" id="GO:0004040">
    <property type="term" value="F:amidase activity"/>
    <property type="evidence" value="ECO:0007669"/>
    <property type="project" value="InterPro"/>
</dbReference>
<evidence type="ECO:0000313" key="8">
    <source>
        <dbReference type="EMBL" id="THH39998.1"/>
    </source>
</evidence>
<comment type="caution">
    <text evidence="8">The sequence shown here is derived from an EMBL/GenBank/DDBJ whole genome shotgun (WGS) entry which is preliminary data.</text>
</comment>
<evidence type="ECO:0000256" key="1">
    <source>
        <dbReference type="ARBA" id="ARBA00022529"/>
    </source>
</evidence>
<dbReference type="PANTHER" id="PTHR33308">
    <property type="entry name" value="PEPTIDOGLYCAN HYDROLASE FLGJ"/>
    <property type="match status" value="1"/>
</dbReference>
<feature type="signal peptide" evidence="6">
    <location>
        <begin position="1"/>
        <end position="19"/>
    </location>
</feature>
<dbReference type="Proteomes" id="UP000308528">
    <property type="component" value="Unassembled WGS sequence"/>
</dbReference>
<proteinExistence type="predicted"/>
<name>A0A4S4NNQ4_9BACT</name>
<dbReference type="RefSeq" id="WP_136459083.1">
    <property type="nucleotide sequence ID" value="NZ_SRSF01000003.1"/>
</dbReference>
<protein>
    <recommendedName>
        <fullName evidence="4">Peptidoglycan hydrolase</fullName>
    </recommendedName>
</protein>
<keyword evidence="2" id="KW-0081">Bacteriolytic enzyme</keyword>
<feature type="chain" id="PRO_5020467201" description="Peptidoglycan hydrolase" evidence="6">
    <location>
        <begin position="20"/>
        <end position="453"/>
    </location>
</feature>
<dbReference type="InterPro" id="IPR051056">
    <property type="entry name" value="Glycosyl_Hydrolase_73"/>
</dbReference>
<evidence type="ECO:0000256" key="5">
    <source>
        <dbReference type="SAM" id="MobiDB-lite"/>
    </source>
</evidence>
<feature type="domain" description="LysM" evidence="7">
    <location>
        <begin position="409"/>
        <end position="452"/>
    </location>
</feature>
<feature type="domain" description="LysM" evidence="7">
    <location>
        <begin position="276"/>
        <end position="320"/>
    </location>
</feature>
<dbReference type="OrthoDB" id="977752at2"/>